<accession>A0A6J5LMY6</accession>
<gene>
    <name evidence="1" type="ORF">UFOVP291_45</name>
</gene>
<evidence type="ECO:0000313" key="1">
    <source>
        <dbReference type="EMBL" id="CAB4135561.1"/>
    </source>
</evidence>
<dbReference type="EMBL" id="LR796301">
    <property type="protein sequence ID" value="CAB4135561.1"/>
    <property type="molecule type" value="Genomic_DNA"/>
</dbReference>
<protein>
    <submittedName>
        <fullName evidence="1">Phage tail repeat like</fullName>
    </submittedName>
</protein>
<dbReference type="Pfam" id="PF12789">
    <property type="entry name" value="PTR"/>
    <property type="match status" value="2"/>
</dbReference>
<name>A0A6J5LMY6_9CAUD</name>
<proteinExistence type="predicted"/>
<reference evidence="1" key="1">
    <citation type="submission" date="2020-04" db="EMBL/GenBank/DDBJ databases">
        <authorList>
            <person name="Chiriac C."/>
            <person name="Salcher M."/>
            <person name="Ghai R."/>
            <person name="Kavagutti S V."/>
        </authorList>
    </citation>
    <scope>NUCLEOTIDE SEQUENCE</scope>
</reference>
<sequence length="251" mass="25606">MSQPPTPYARQYNFAGWSAANPTTPHQGNKLDQEYNALLASVNATISRLGEIQKDDGSIRMNEATAAALAAGSAAVLASGAAAAVAAAAAGSHTHTIAQVTSLQTTLDAKATTTALTAGLATKANSTHTHAQADVTGLVAALATKLEATSQQAAKAWVSFDGTTTVPTIRSAYNVTSVTKTAVGVYVVSFTTPLADTNYCWTASARGPAAVPVFAFQNTSGNTQTTTQVSIVTADSTGNVNCPIVNLAVYR</sequence>
<organism evidence="1">
    <name type="scientific">uncultured Caudovirales phage</name>
    <dbReference type="NCBI Taxonomy" id="2100421"/>
    <lineage>
        <taxon>Viruses</taxon>
        <taxon>Duplodnaviria</taxon>
        <taxon>Heunggongvirae</taxon>
        <taxon>Uroviricota</taxon>
        <taxon>Caudoviricetes</taxon>
        <taxon>Peduoviridae</taxon>
        <taxon>Maltschvirus</taxon>
        <taxon>Maltschvirus maltsch</taxon>
    </lineage>
</organism>